<dbReference type="Pfam" id="PF07532">
    <property type="entry name" value="Big_4"/>
    <property type="match status" value="2"/>
</dbReference>
<evidence type="ECO:0000313" key="4">
    <source>
        <dbReference type="EMBL" id="KGN01209.1"/>
    </source>
</evidence>
<dbReference type="Pfam" id="PF01520">
    <property type="entry name" value="Amidase_3"/>
    <property type="match status" value="2"/>
</dbReference>
<dbReference type="InterPro" id="IPR014755">
    <property type="entry name" value="Cu-Rt/internalin_Ig-like"/>
</dbReference>
<dbReference type="CDD" id="cd02696">
    <property type="entry name" value="MurNAc-LAA"/>
    <property type="match status" value="2"/>
</dbReference>
<dbReference type="AlphaFoldDB" id="A0AA89CUD4"/>
<feature type="domain" description="MurNAc-LAA" evidence="3">
    <location>
        <begin position="269"/>
        <end position="379"/>
    </location>
</feature>
<dbReference type="InterPro" id="IPR002508">
    <property type="entry name" value="MurNAc-LAA_cat"/>
</dbReference>
<dbReference type="SUPFAM" id="SSF53187">
    <property type="entry name" value="Zn-dependent exopeptidases"/>
    <property type="match status" value="2"/>
</dbReference>
<dbReference type="GO" id="GO:0008745">
    <property type="term" value="F:N-acetylmuramoyl-L-alanine amidase activity"/>
    <property type="evidence" value="ECO:0007669"/>
    <property type="project" value="InterPro"/>
</dbReference>
<protein>
    <submittedName>
        <fullName evidence="4">N-acetylmuramoyl-L-alanine amidase</fullName>
    </submittedName>
</protein>
<keyword evidence="2" id="KW-0378">Hydrolase</keyword>
<dbReference type="InterPro" id="IPR011081">
    <property type="entry name" value="Big_4"/>
</dbReference>
<keyword evidence="1" id="KW-0732">Signal</keyword>
<feature type="domain" description="MurNAc-LAA" evidence="3">
    <location>
        <begin position="538"/>
        <end position="648"/>
    </location>
</feature>
<dbReference type="GO" id="GO:0009253">
    <property type="term" value="P:peptidoglycan catabolic process"/>
    <property type="evidence" value="ECO:0007669"/>
    <property type="project" value="InterPro"/>
</dbReference>
<evidence type="ECO:0000256" key="2">
    <source>
        <dbReference type="ARBA" id="ARBA00022801"/>
    </source>
</evidence>
<comment type="caution">
    <text evidence="4">The sequence shown here is derived from an EMBL/GenBank/DDBJ whole genome shotgun (WGS) entry which is preliminary data.</text>
</comment>
<dbReference type="Pfam" id="PF13205">
    <property type="entry name" value="Big_5"/>
    <property type="match status" value="1"/>
</dbReference>
<proteinExistence type="predicted"/>
<dbReference type="EMBL" id="JDRX01000022">
    <property type="protein sequence ID" value="KGN01209.1"/>
    <property type="molecule type" value="Genomic_DNA"/>
</dbReference>
<dbReference type="Gene3D" id="2.60.40.1220">
    <property type="match status" value="1"/>
</dbReference>
<evidence type="ECO:0000259" key="3">
    <source>
        <dbReference type="SMART" id="SM00646"/>
    </source>
</evidence>
<evidence type="ECO:0000313" key="5">
    <source>
        <dbReference type="Proteomes" id="UP000030016"/>
    </source>
</evidence>
<dbReference type="PANTHER" id="PTHR30404">
    <property type="entry name" value="N-ACETYLMURAMOYL-L-ALANINE AMIDASE"/>
    <property type="match status" value="1"/>
</dbReference>
<dbReference type="InterPro" id="IPR032812">
    <property type="entry name" value="SbsA_Ig"/>
</dbReference>
<dbReference type="GO" id="GO:0030288">
    <property type="term" value="C:outer membrane-bounded periplasmic space"/>
    <property type="evidence" value="ECO:0007669"/>
    <property type="project" value="TreeGrafter"/>
</dbReference>
<dbReference type="Proteomes" id="UP000030016">
    <property type="component" value="Unassembled WGS sequence"/>
</dbReference>
<dbReference type="SMART" id="SM00646">
    <property type="entry name" value="Ami_3"/>
    <property type="match status" value="2"/>
</dbReference>
<organism evidence="4 5">
    <name type="scientific">Clostridium novyi A str. 4570</name>
    <dbReference type="NCBI Taxonomy" id="1444290"/>
    <lineage>
        <taxon>Bacteria</taxon>
        <taxon>Bacillati</taxon>
        <taxon>Bacillota</taxon>
        <taxon>Clostridia</taxon>
        <taxon>Eubacteriales</taxon>
        <taxon>Clostridiaceae</taxon>
        <taxon>Clostridium</taxon>
    </lineage>
</organism>
<sequence length="653" mass="72156">MFLGIMFITLGMPKNVLASTVKQMQGKYNVVLDKQWVINFNKDLDRNTVNNNNIVLKDETGNSISIDVVCKNNRQITVIPKQKYKPNSNYTLLVKDSLKSTDGKKINTPTQLQFTTEKLYIKTINDITEIIGQRANYNLPKTVEAVMNDGSTKNVSVKWNKTFIDTSNSGTFLIEGKVDGYSRIIGLTLIINPREVKVPQKDFKVIIDPACGGKLPASVGPTGVNEKDVNLSIALKLGNLLKDKGIAVDYTRNSDVVSWGENDDDNARIKRANSSNADLFVSINSNCYTIPASHGIETYYYTGDAISEKLASDVQNSIISVTGGTDRGIKERNFGLLKGVQKPGIIVYPGFITNPNEERLLNDPQYQSNVARSIADNIEKNISNLNTKIKSISDISARVYQGDKYNLPCKISATNTDNKTIQVPVTWDRASVDTSRTGNITIKGKVKGYDKAVTMTIVVAARPSTPSKRIKVAIDPGHGGYDSGAPGHKGVLEKNVTLAVSLKLGQVLKNSGIDVVYTRTSDKCPWPSNKNAELQMRCDIANDANADYFVSIHCNSADTSAATGIETYYDKDTKRGNILAKNIQNELVREFGYKDRGIKPCGFYVVRHTKMQAVLVELEFISNYNREQILNNPNYQQRYAEAIARGIKDTIGK</sequence>
<reference evidence="4 5" key="1">
    <citation type="submission" date="2014-01" db="EMBL/GenBank/DDBJ databases">
        <title>Plasmidome dynamics in the species complex Clostridium novyi sensu lato converts strains of independent lineages into distinctly different pathogens.</title>
        <authorList>
            <person name="Skarin H."/>
            <person name="Segerman B."/>
        </authorList>
    </citation>
    <scope>NUCLEOTIDE SEQUENCE [LARGE SCALE GENOMIC DNA]</scope>
    <source>
        <strain evidence="4 5">4570</strain>
    </source>
</reference>
<dbReference type="PANTHER" id="PTHR30404:SF0">
    <property type="entry name" value="N-ACETYLMURAMOYL-L-ALANINE AMIDASE AMIC"/>
    <property type="match status" value="1"/>
</dbReference>
<name>A0AA89CUD4_CLONO</name>
<evidence type="ECO:0000256" key="1">
    <source>
        <dbReference type="ARBA" id="ARBA00022729"/>
    </source>
</evidence>
<gene>
    <name evidence="4" type="ORF">Z969_08620</name>
</gene>
<dbReference type="InterPro" id="IPR050695">
    <property type="entry name" value="N-acetylmuramoyl_amidase_3"/>
</dbReference>
<dbReference type="Gene3D" id="3.40.630.40">
    <property type="entry name" value="Zn-dependent exopeptidases"/>
    <property type="match status" value="2"/>
</dbReference>
<accession>A0AA89CUD4</accession>